<evidence type="ECO:0000259" key="6">
    <source>
        <dbReference type="Pfam" id="PF08123"/>
    </source>
</evidence>
<reference evidence="7" key="1">
    <citation type="submission" date="2013-12" db="EMBL/GenBank/DDBJ databases">
        <title>The Genome Sequence of Aphanomyces invadans NJM9701.</title>
        <authorList>
            <consortium name="The Broad Institute Genomics Platform"/>
            <person name="Russ C."/>
            <person name="Tyler B."/>
            <person name="van West P."/>
            <person name="Dieguez-Uribeondo J."/>
            <person name="Young S.K."/>
            <person name="Zeng Q."/>
            <person name="Gargeya S."/>
            <person name="Fitzgerald M."/>
            <person name="Abouelleil A."/>
            <person name="Alvarado L."/>
            <person name="Chapman S.B."/>
            <person name="Gainer-Dewar J."/>
            <person name="Goldberg J."/>
            <person name="Griggs A."/>
            <person name="Gujja S."/>
            <person name="Hansen M."/>
            <person name="Howarth C."/>
            <person name="Imamovic A."/>
            <person name="Ireland A."/>
            <person name="Larimer J."/>
            <person name="McCowan C."/>
            <person name="Murphy C."/>
            <person name="Pearson M."/>
            <person name="Poon T.W."/>
            <person name="Priest M."/>
            <person name="Roberts A."/>
            <person name="Saif S."/>
            <person name="Shea T."/>
            <person name="Sykes S."/>
            <person name="Wortman J."/>
            <person name="Nusbaum C."/>
            <person name="Birren B."/>
        </authorList>
    </citation>
    <scope>NUCLEOTIDE SEQUENCE [LARGE SCALE GENOMIC DNA]</scope>
    <source>
        <strain evidence="7">NJM9701</strain>
    </source>
</reference>
<dbReference type="RefSeq" id="XP_008876930.1">
    <property type="nucleotide sequence ID" value="XM_008878708.1"/>
</dbReference>
<dbReference type="VEuPathDB" id="FungiDB:H310_11877"/>
<dbReference type="GO" id="GO:0140956">
    <property type="term" value="F:histone H3K79 trimethyltransferase activity"/>
    <property type="evidence" value="ECO:0007669"/>
    <property type="project" value="UniProtKB-EC"/>
</dbReference>
<dbReference type="GO" id="GO:0051726">
    <property type="term" value="P:regulation of cell cycle"/>
    <property type="evidence" value="ECO:0007669"/>
    <property type="project" value="InterPro"/>
</dbReference>
<evidence type="ECO:0000313" key="7">
    <source>
        <dbReference type="EMBL" id="ETV94615.1"/>
    </source>
</evidence>
<dbReference type="EC" id="2.1.1.360" evidence="1"/>
<dbReference type="Pfam" id="PF08123">
    <property type="entry name" value="DOT1"/>
    <property type="match status" value="1"/>
</dbReference>
<organism evidence="7">
    <name type="scientific">Aphanomyces invadans</name>
    <dbReference type="NCBI Taxonomy" id="157072"/>
    <lineage>
        <taxon>Eukaryota</taxon>
        <taxon>Sar</taxon>
        <taxon>Stramenopiles</taxon>
        <taxon>Oomycota</taxon>
        <taxon>Saprolegniomycetes</taxon>
        <taxon>Saprolegniales</taxon>
        <taxon>Verrucalvaceae</taxon>
        <taxon>Aphanomyces</taxon>
    </lineage>
</organism>
<dbReference type="InterPro" id="IPR025789">
    <property type="entry name" value="DOT1_dom"/>
</dbReference>
<accession>A0A024TKD1</accession>
<feature type="domain" description="DOT1" evidence="6">
    <location>
        <begin position="115"/>
        <end position="250"/>
    </location>
</feature>
<dbReference type="eggNOG" id="ENOG502S1KF">
    <property type="taxonomic scope" value="Eukaryota"/>
</dbReference>
<dbReference type="PANTHER" id="PTHR21451">
    <property type="entry name" value="HISTONE H3 METHYLTRANSFERASE"/>
    <property type="match status" value="1"/>
</dbReference>
<dbReference type="STRING" id="157072.A0A024TKD1"/>
<dbReference type="Gene3D" id="3.40.50.150">
    <property type="entry name" value="Vaccinia Virus protein VP39"/>
    <property type="match status" value="1"/>
</dbReference>
<sequence length="284" mass="31910">MTDLNNLRSRVAASAHSLPAQMFHIAGHLHRHGVISGIGKALLKEVVFQQDVRGPKLVDTLFSSSDEHWLKFVHRLLDVETLKLFDSLYLDYPLEQGKAISRQEREDNGMLTQKSLVYGEVDYLAFLATLRKIPIEPHWTFTDLGSGTGRAVFIARLNFDFSRCTGIEILRGLHDAAADVCSNYNEFVRPVVSTTSTPLEASFFHCSLLDLDWSHTDVCFANSTCFDSALIAAMAEKASAMRPGSYFITFTKPLPADIAPFDIVDKERRNMSWGPATVYIHQRR</sequence>
<dbReference type="InterPro" id="IPR029063">
    <property type="entry name" value="SAM-dependent_MTases_sf"/>
</dbReference>
<protein>
    <recommendedName>
        <fullName evidence="2">Histone-lysine N-methyltransferase, H3 lysine-79 specific</fullName>
        <ecNumber evidence="1">2.1.1.360</ecNumber>
    </recommendedName>
    <alternativeName>
        <fullName evidence="4">Histone H3-K79 methyltransferase</fullName>
    </alternativeName>
</protein>
<dbReference type="InterPro" id="IPR030445">
    <property type="entry name" value="H3-K79_meTrfase"/>
</dbReference>
<evidence type="ECO:0000256" key="1">
    <source>
        <dbReference type="ARBA" id="ARBA00012190"/>
    </source>
</evidence>
<comment type="catalytic activity">
    <reaction evidence="5">
        <text>L-lysyl(79)-[histone H3] + 3 S-adenosyl-L-methionine = N(6),N(6),N(6)-trimethyl-L-lysyl(79)-[histone H3] + 3 S-adenosyl-L-homocysteine + 3 H(+)</text>
        <dbReference type="Rhea" id="RHEA:60328"/>
        <dbReference type="Rhea" id="RHEA-COMP:15549"/>
        <dbReference type="Rhea" id="RHEA-COMP:15552"/>
        <dbReference type="ChEBI" id="CHEBI:15378"/>
        <dbReference type="ChEBI" id="CHEBI:29969"/>
        <dbReference type="ChEBI" id="CHEBI:57856"/>
        <dbReference type="ChEBI" id="CHEBI:59789"/>
        <dbReference type="ChEBI" id="CHEBI:61961"/>
        <dbReference type="EC" id="2.1.1.360"/>
    </reaction>
</comment>
<name>A0A024TKD1_9STRA</name>
<gene>
    <name evidence="7" type="ORF">H310_11877</name>
</gene>
<dbReference type="EMBL" id="KI913985">
    <property type="protein sequence ID" value="ETV94615.1"/>
    <property type="molecule type" value="Genomic_DNA"/>
</dbReference>
<evidence type="ECO:0000256" key="2">
    <source>
        <dbReference type="ARBA" id="ARBA00020987"/>
    </source>
</evidence>
<evidence type="ECO:0000256" key="4">
    <source>
        <dbReference type="ARBA" id="ARBA00029821"/>
    </source>
</evidence>
<keyword evidence="3" id="KW-0156">Chromatin regulator</keyword>
<dbReference type="PANTHER" id="PTHR21451:SF19">
    <property type="entry name" value="ACTIVATED IN BLOCKED UNFOLDED PROTEIN RESPONSE"/>
    <property type="match status" value="1"/>
</dbReference>
<dbReference type="GeneID" id="20088927"/>
<evidence type="ECO:0000256" key="3">
    <source>
        <dbReference type="ARBA" id="ARBA00022853"/>
    </source>
</evidence>
<dbReference type="OrthoDB" id="443402at2759"/>
<dbReference type="SUPFAM" id="SSF53335">
    <property type="entry name" value="S-adenosyl-L-methionine-dependent methyltransferases"/>
    <property type="match status" value="1"/>
</dbReference>
<dbReference type="AlphaFoldDB" id="A0A024TKD1"/>
<evidence type="ECO:0000256" key="5">
    <source>
        <dbReference type="ARBA" id="ARBA00047770"/>
    </source>
</evidence>
<proteinExistence type="predicted"/>